<evidence type="ECO:0008006" key="4">
    <source>
        <dbReference type="Google" id="ProtNLM"/>
    </source>
</evidence>
<dbReference type="Proteomes" id="UP001283341">
    <property type="component" value="Unassembled WGS sequence"/>
</dbReference>
<dbReference type="AlphaFoldDB" id="A0AAE0M093"/>
<proteinExistence type="predicted"/>
<organism evidence="2 3">
    <name type="scientific">Apodospora peruviana</name>
    <dbReference type="NCBI Taxonomy" id="516989"/>
    <lineage>
        <taxon>Eukaryota</taxon>
        <taxon>Fungi</taxon>
        <taxon>Dikarya</taxon>
        <taxon>Ascomycota</taxon>
        <taxon>Pezizomycotina</taxon>
        <taxon>Sordariomycetes</taxon>
        <taxon>Sordariomycetidae</taxon>
        <taxon>Sordariales</taxon>
        <taxon>Lasiosphaeriaceae</taxon>
        <taxon>Apodospora</taxon>
    </lineage>
</organism>
<evidence type="ECO:0000313" key="2">
    <source>
        <dbReference type="EMBL" id="KAK3314148.1"/>
    </source>
</evidence>
<reference evidence="2" key="2">
    <citation type="submission" date="2023-06" db="EMBL/GenBank/DDBJ databases">
        <authorList>
            <consortium name="Lawrence Berkeley National Laboratory"/>
            <person name="Haridas S."/>
            <person name="Hensen N."/>
            <person name="Bonometti L."/>
            <person name="Westerberg I."/>
            <person name="Brannstrom I.O."/>
            <person name="Guillou S."/>
            <person name="Cros-Aarteil S."/>
            <person name="Calhoun S."/>
            <person name="Kuo A."/>
            <person name="Mondo S."/>
            <person name="Pangilinan J."/>
            <person name="Riley R."/>
            <person name="Labutti K."/>
            <person name="Andreopoulos B."/>
            <person name="Lipzen A."/>
            <person name="Chen C."/>
            <person name="Yanf M."/>
            <person name="Daum C."/>
            <person name="Ng V."/>
            <person name="Clum A."/>
            <person name="Steindorff A."/>
            <person name="Ohm R."/>
            <person name="Martin F."/>
            <person name="Silar P."/>
            <person name="Natvig D."/>
            <person name="Lalanne C."/>
            <person name="Gautier V."/>
            <person name="Ament-Velasquez S.L."/>
            <person name="Kruys A."/>
            <person name="Hutchinson M.I."/>
            <person name="Powell A.J."/>
            <person name="Barry K."/>
            <person name="Miller A.N."/>
            <person name="Grigoriev I.V."/>
            <person name="Debuchy R."/>
            <person name="Gladieux P."/>
            <person name="Thoren M.H."/>
            <person name="Johannesson H."/>
        </authorList>
    </citation>
    <scope>NUCLEOTIDE SEQUENCE</scope>
    <source>
        <strain evidence="2">CBS 118394</strain>
    </source>
</reference>
<sequence>MQATTCSLLWTAVLGESSVRPCPSRRILNKPTPPFTNSIPKGLSCRNMMRNGKVANMLSMVLLMRAWHTSVSFSFSSCFTCQQVSWLSTNHFTSATIKWLGETVDATPRRAAHLAGVGKRRHHCDLWSVHTCAACQHAGIPRRRTDGGRIRDLLDPSVWLEAWGIIVTEAMAPIEWPSALLIQYPSWWYESSGSH</sequence>
<evidence type="ECO:0000313" key="3">
    <source>
        <dbReference type="Proteomes" id="UP001283341"/>
    </source>
</evidence>
<name>A0AAE0M093_9PEZI</name>
<protein>
    <recommendedName>
        <fullName evidence="4">Secreted protein</fullName>
    </recommendedName>
</protein>
<gene>
    <name evidence="2" type="ORF">B0H66DRAFT_372238</name>
</gene>
<accession>A0AAE0M093</accession>
<comment type="caution">
    <text evidence="2">The sequence shown here is derived from an EMBL/GenBank/DDBJ whole genome shotgun (WGS) entry which is preliminary data.</text>
</comment>
<reference evidence="2" key="1">
    <citation type="journal article" date="2023" name="Mol. Phylogenet. Evol.">
        <title>Genome-scale phylogeny and comparative genomics of the fungal order Sordariales.</title>
        <authorList>
            <person name="Hensen N."/>
            <person name="Bonometti L."/>
            <person name="Westerberg I."/>
            <person name="Brannstrom I.O."/>
            <person name="Guillou S."/>
            <person name="Cros-Aarteil S."/>
            <person name="Calhoun S."/>
            <person name="Haridas S."/>
            <person name="Kuo A."/>
            <person name="Mondo S."/>
            <person name="Pangilinan J."/>
            <person name="Riley R."/>
            <person name="LaButti K."/>
            <person name="Andreopoulos B."/>
            <person name="Lipzen A."/>
            <person name="Chen C."/>
            <person name="Yan M."/>
            <person name="Daum C."/>
            <person name="Ng V."/>
            <person name="Clum A."/>
            <person name="Steindorff A."/>
            <person name="Ohm R.A."/>
            <person name="Martin F."/>
            <person name="Silar P."/>
            <person name="Natvig D.O."/>
            <person name="Lalanne C."/>
            <person name="Gautier V."/>
            <person name="Ament-Velasquez S.L."/>
            <person name="Kruys A."/>
            <person name="Hutchinson M.I."/>
            <person name="Powell A.J."/>
            <person name="Barry K."/>
            <person name="Miller A.N."/>
            <person name="Grigoriev I.V."/>
            <person name="Debuchy R."/>
            <person name="Gladieux P."/>
            <person name="Hiltunen Thoren M."/>
            <person name="Johannesson H."/>
        </authorList>
    </citation>
    <scope>NUCLEOTIDE SEQUENCE</scope>
    <source>
        <strain evidence="2">CBS 118394</strain>
    </source>
</reference>
<keyword evidence="1" id="KW-0732">Signal</keyword>
<feature type="signal peptide" evidence="1">
    <location>
        <begin position="1"/>
        <end position="15"/>
    </location>
</feature>
<feature type="chain" id="PRO_5042237604" description="Secreted protein" evidence="1">
    <location>
        <begin position="16"/>
        <end position="195"/>
    </location>
</feature>
<keyword evidence="3" id="KW-1185">Reference proteome</keyword>
<dbReference type="EMBL" id="JAUEDM010000007">
    <property type="protein sequence ID" value="KAK3314148.1"/>
    <property type="molecule type" value="Genomic_DNA"/>
</dbReference>
<evidence type="ECO:0000256" key="1">
    <source>
        <dbReference type="SAM" id="SignalP"/>
    </source>
</evidence>